<name>A0A919K5Z5_9ACTN</name>
<dbReference type="AlphaFoldDB" id="A0A919K5Z5"/>
<proteinExistence type="predicted"/>
<evidence type="ECO:0000313" key="1">
    <source>
        <dbReference type="EMBL" id="GIE99962.1"/>
    </source>
</evidence>
<dbReference type="EMBL" id="BOMV01000078">
    <property type="protein sequence ID" value="GIE99962.1"/>
    <property type="molecule type" value="Genomic_DNA"/>
</dbReference>
<protein>
    <recommendedName>
        <fullName evidence="3">PRC-barrel domain-containing protein</fullName>
    </recommendedName>
</protein>
<organism evidence="1 2">
    <name type="scientific">Paractinoplanes rishiriensis</name>
    <dbReference type="NCBI Taxonomy" id="1050105"/>
    <lineage>
        <taxon>Bacteria</taxon>
        <taxon>Bacillati</taxon>
        <taxon>Actinomycetota</taxon>
        <taxon>Actinomycetes</taxon>
        <taxon>Micromonosporales</taxon>
        <taxon>Micromonosporaceae</taxon>
        <taxon>Paractinoplanes</taxon>
    </lineage>
</organism>
<evidence type="ECO:0008006" key="3">
    <source>
        <dbReference type="Google" id="ProtNLM"/>
    </source>
</evidence>
<reference evidence="1" key="1">
    <citation type="submission" date="2021-01" db="EMBL/GenBank/DDBJ databases">
        <title>Whole genome shotgun sequence of Actinoplanes rishiriensis NBRC 108556.</title>
        <authorList>
            <person name="Komaki H."/>
            <person name="Tamura T."/>
        </authorList>
    </citation>
    <scope>NUCLEOTIDE SEQUENCE</scope>
    <source>
        <strain evidence="1">NBRC 108556</strain>
    </source>
</reference>
<dbReference type="SUPFAM" id="SSF50346">
    <property type="entry name" value="PRC-barrel domain"/>
    <property type="match status" value="1"/>
</dbReference>
<sequence length="150" mass="15502">MQVPDASRLRSIEVRSADGELLGRVGAVYISEGLTQPLLVAFPDDSATPLVAPLFGAELTAEGLVLSYPAQQVTSGPTVEADAPLSVGVITTVLTYYGRPVAVDRPLTERADGVGDVSGGFADVHTVPRITGIGDDDLPPIVVTRPAHSG</sequence>
<dbReference type="InterPro" id="IPR011033">
    <property type="entry name" value="PRC_barrel-like_sf"/>
</dbReference>
<comment type="caution">
    <text evidence="1">The sequence shown here is derived from an EMBL/GenBank/DDBJ whole genome shotgun (WGS) entry which is preliminary data.</text>
</comment>
<keyword evidence="2" id="KW-1185">Reference proteome</keyword>
<gene>
    <name evidence="1" type="ORF">Ari01nite_74270</name>
</gene>
<dbReference type="Proteomes" id="UP000636960">
    <property type="component" value="Unassembled WGS sequence"/>
</dbReference>
<evidence type="ECO:0000313" key="2">
    <source>
        <dbReference type="Proteomes" id="UP000636960"/>
    </source>
</evidence>
<accession>A0A919K5Z5</accession>